<gene>
    <name evidence="8" type="ORF">HannXRQ_Chr08g0232951</name>
    <name evidence="7" type="ORF">HanXRQr2_Chr08g0349761</name>
</gene>
<dbReference type="STRING" id="4232.A0A251U7M6"/>
<evidence type="ECO:0000313" key="8">
    <source>
        <dbReference type="EMBL" id="OTG19335.1"/>
    </source>
</evidence>
<dbReference type="OrthoDB" id="5835829at2759"/>
<keyword evidence="2 5" id="KW-0328">Glycosyltransferase</keyword>
<comment type="similarity">
    <text evidence="1 5">Belongs to the UDP-glycosyltransferase family.</text>
</comment>
<reference evidence="7 9" key="1">
    <citation type="journal article" date="2017" name="Nature">
        <title>The sunflower genome provides insights into oil metabolism, flowering and Asterid evolution.</title>
        <authorList>
            <person name="Badouin H."/>
            <person name="Gouzy J."/>
            <person name="Grassa C.J."/>
            <person name="Murat F."/>
            <person name="Staton S.E."/>
            <person name="Cottret L."/>
            <person name="Lelandais-Briere C."/>
            <person name="Owens G.L."/>
            <person name="Carrere S."/>
            <person name="Mayjonade B."/>
            <person name="Legrand L."/>
            <person name="Gill N."/>
            <person name="Kane N.C."/>
            <person name="Bowers J.E."/>
            <person name="Hubner S."/>
            <person name="Bellec A."/>
            <person name="Berard A."/>
            <person name="Berges H."/>
            <person name="Blanchet N."/>
            <person name="Boniface M.C."/>
            <person name="Brunel D."/>
            <person name="Catrice O."/>
            <person name="Chaidir N."/>
            <person name="Claudel C."/>
            <person name="Donnadieu C."/>
            <person name="Faraut T."/>
            <person name="Fievet G."/>
            <person name="Helmstetter N."/>
            <person name="King M."/>
            <person name="Knapp S.J."/>
            <person name="Lai Z."/>
            <person name="Le Paslier M.C."/>
            <person name="Lippi Y."/>
            <person name="Lorenzon L."/>
            <person name="Mandel J.R."/>
            <person name="Marage G."/>
            <person name="Marchand G."/>
            <person name="Marquand E."/>
            <person name="Bret-Mestries E."/>
            <person name="Morien E."/>
            <person name="Nambeesan S."/>
            <person name="Nguyen T."/>
            <person name="Pegot-Espagnet P."/>
            <person name="Pouilly N."/>
            <person name="Raftis F."/>
            <person name="Sallet E."/>
            <person name="Schiex T."/>
            <person name="Thomas J."/>
            <person name="Vandecasteele C."/>
            <person name="Vares D."/>
            <person name="Vear F."/>
            <person name="Vautrin S."/>
            <person name="Crespi M."/>
            <person name="Mangin B."/>
            <person name="Burke J.M."/>
            <person name="Salse J."/>
            <person name="Munos S."/>
            <person name="Vincourt P."/>
            <person name="Rieseberg L.H."/>
            <person name="Langlade N.B."/>
        </authorList>
    </citation>
    <scope>NUCLEOTIDE SEQUENCE [LARGE SCALE GENOMIC DNA]</scope>
    <source>
        <strain evidence="9">cv. SF193</strain>
        <tissue evidence="7">Leaves</tissue>
    </source>
</reference>
<evidence type="ECO:0000313" key="9">
    <source>
        <dbReference type="Proteomes" id="UP000215914"/>
    </source>
</evidence>
<reference evidence="8" key="2">
    <citation type="submission" date="2017-02" db="EMBL/GenBank/DDBJ databases">
        <title>Sunflower complete genome.</title>
        <authorList>
            <person name="Langlade N."/>
            <person name="Munos S."/>
        </authorList>
    </citation>
    <scope>NUCLEOTIDE SEQUENCE [LARGE SCALE GENOMIC DNA]</scope>
    <source>
        <tissue evidence="8">Leaves</tissue>
    </source>
</reference>
<reference evidence="7" key="3">
    <citation type="submission" date="2020-06" db="EMBL/GenBank/DDBJ databases">
        <title>Helianthus annuus Genome sequencing and assembly Release 2.</title>
        <authorList>
            <person name="Gouzy J."/>
            <person name="Langlade N."/>
            <person name="Munos S."/>
        </authorList>
    </citation>
    <scope>NUCLEOTIDE SEQUENCE</scope>
    <source>
        <tissue evidence="7">Leaves</tissue>
    </source>
</reference>
<name>A0A251U7M6_HELAN</name>
<dbReference type="GO" id="GO:0035251">
    <property type="term" value="F:UDP-glucosyltransferase activity"/>
    <property type="evidence" value="ECO:0000318"/>
    <property type="project" value="GO_Central"/>
</dbReference>
<proteinExistence type="inferred from homology"/>
<organism evidence="8 9">
    <name type="scientific">Helianthus annuus</name>
    <name type="common">Common sunflower</name>
    <dbReference type="NCBI Taxonomy" id="4232"/>
    <lineage>
        <taxon>Eukaryota</taxon>
        <taxon>Viridiplantae</taxon>
        <taxon>Streptophyta</taxon>
        <taxon>Embryophyta</taxon>
        <taxon>Tracheophyta</taxon>
        <taxon>Spermatophyta</taxon>
        <taxon>Magnoliopsida</taxon>
        <taxon>eudicotyledons</taxon>
        <taxon>Gunneridae</taxon>
        <taxon>Pentapetalae</taxon>
        <taxon>asterids</taxon>
        <taxon>campanulids</taxon>
        <taxon>Asterales</taxon>
        <taxon>Asteraceae</taxon>
        <taxon>Asteroideae</taxon>
        <taxon>Heliantheae alliance</taxon>
        <taxon>Heliantheae</taxon>
        <taxon>Helianthus</taxon>
    </lineage>
</organism>
<dbReference type="PANTHER" id="PTHR11926">
    <property type="entry name" value="GLUCOSYL/GLUCURONOSYL TRANSFERASES"/>
    <property type="match status" value="1"/>
</dbReference>
<keyword evidence="3 5" id="KW-0808">Transferase</keyword>
<dbReference type="InterPro" id="IPR002213">
    <property type="entry name" value="UDP_glucos_trans"/>
</dbReference>
<comment type="function">
    <text evidence="4">May glycosylate diterpenes or flavonols in leaves.</text>
</comment>
<dbReference type="EMBL" id="MNCJ02000323">
    <property type="protein sequence ID" value="KAF5796294.1"/>
    <property type="molecule type" value="Genomic_DNA"/>
</dbReference>
<sequence length="451" mass="49463">MASNIREKHVAVFAFPFASHPSSQLKLARRLASAAPTVVFSFFNTAKSNRALFAELSCDNILPYDVSDGLPNNDVFVGSPLDAINLYLPGAEEELRRAVRVAEKDTGLKITCLVVHAFFWFAADMAEEMNIPWVAYWSAGTCSLAAHFYTDLIRQKTGSKGPDDEITDLIPGLKVVRLGDLPSEVVFGDLQSPFAIMLHKMGRNLSRASAVPVNCFQELDPDLAKNLSSKLNNFLHIGPSNLISKEKTPLKVDEFSCISWLDNQKTRAVAYICFGSAFTPPPRELVELAQALEETKTTFLWAIRKDSNKHFPEGFLERVSANGMGKVVPWAPQEEVLNHVAIGVFVTHSGWNSVAESIAAGVPMICRPILGDQHLNAWMIERVWGIGLRIEGGIFTKHAARRALEQLLSSSKGPAERIESLKHLAHKAVAPSGTSTQNFKSLVEVVISGSA</sequence>
<evidence type="ECO:0000256" key="3">
    <source>
        <dbReference type="ARBA" id="ARBA00022679"/>
    </source>
</evidence>
<dbReference type="Gramene" id="mRNA:HanXRQr2_Chr08g0349761">
    <property type="protein sequence ID" value="mRNA:HanXRQr2_Chr08g0349761"/>
    <property type="gene ID" value="HanXRQr2_Chr08g0349761"/>
</dbReference>
<dbReference type="InParanoid" id="A0A251U7M6"/>
<dbReference type="PROSITE" id="PS00375">
    <property type="entry name" value="UDPGT"/>
    <property type="match status" value="1"/>
</dbReference>
<dbReference type="Pfam" id="PF00201">
    <property type="entry name" value="UDPGT"/>
    <property type="match status" value="1"/>
</dbReference>
<evidence type="ECO:0000256" key="6">
    <source>
        <dbReference type="RuleBase" id="RU362057"/>
    </source>
</evidence>
<accession>A0A251U7M6</accession>
<dbReference type="EMBL" id="CM007897">
    <property type="protein sequence ID" value="OTG19335.1"/>
    <property type="molecule type" value="Genomic_DNA"/>
</dbReference>
<dbReference type="FunFam" id="3.40.50.2000:FF:000056">
    <property type="entry name" value="Glycosyltransferase"/>
    <property type="match status" value="1"/>
</dbReference>
<dbReference type="Proteomes" id="UP000215914">
    <property type="component" value="Chromosome 8"/>
</dbReference>
<dbReference type="Gene3D" id="3.40.50.2000">
    <property type="entry name" value="Glycogen Phosphorylase B"/>
    <property type="match status" value="2"/>
</dbReference>
<evidence type="ECO:0000256" key="5">
    <source>
        <dbReference type="RuleBase" id="RU003718"/>
    </source>
</evidence>
<evidence type="ECO:0000313" key="7">
    <source>
        <dbReference type="EMBL" id="KAF5796294.1"/>
    </source>
</evidence>
<protein>
    <recommendedName>
        <fullName evidence="6">Glycosyltransferase</fullName>
        <ecNumber evidence="6">2.4.1.-</ecNumber>
    </recommendedName>
</protein>
<evidence type="ECO:0000256" key="1">
    <source>
        <dbReference type="ARBA" id="ARBA00009995"/>
    </source>
</evidence>
<dbReference type="FunCoup" id="A0A251U7M6">
    <property type="interactions" value="174"/>
</dbReference>
<dbReference type="SUPFAM" id="SSF53756">
    <property type="entry name" value="UDP-Glycosyltransferase/glycogen phosphorylase"/>
    <property type="match status" value="1"/>
</dbReference>
<dbReference type="CDD" id="cd03784">
    <property type="entry name" value="GT1_Gtf-like"/>
    <property type="match status" value="1"/>
</dbReference>
<dbReference type="OMA" id="FMEVAPQ"/>
<dbReference type="InterPro" id="IPR035595">
    <property type="entry name" value="UDP_glycos_trans_CS"/>
</dbReference>
<dbReference type="AlphaFoldDB" id="A0A251U7M6"/>
<dbReference type="EC" id="2.4.1.-" evidence="6"/>
<evidence type="ECO:0000256" key="2">
    <source>
        <dbReference type="ARBA" id="ARBA00022676"/>
    </source>
</evidence>
<keyword evidence="9" id="KW-1185">Reference proteome</keyword>
<dbReference type="PANTHER" id="PTHR11926:SF1494">
    <property type="entry name" value="FLAVONOL 3-O-GLUCOSYLTRANSFERASE UGT76E12-RELATED"/>
    <property type="match status" value="1"/>
</dbReference>
<evidence type="ECO:0000256" key="4">
    <source>
        <dbReference type="ARBA" id="ARBA00053747"/>
    </source>
</evidence>